<keyword evidence="1" id="KW-0732">Signal</keyword>
<evidence type="ECO:0000313" key="3">
    <source>
        <dbReference type="EMBL" id="MCM2566010.1"/>
    </source>
</evidence>
<feature type="chain" id="PRO_5045995457" evidence="1">
    <location>
        <begin position="32"/>
        <end position="202"/>
    </location>
</feature>
<feature type="signal peptide" evidence="1">
    <location>
        <begin position="1"/>
        <end position="31"/>
    </location>
</feature>
<dbReference type="Proteomes" id="UP001202243">
    <property type="component" value="Unassembled WGS sequence"/>
</dbReference>
<dbReference type="InterPro" id="IPR016087">
    <property type="entry name" value="Chalcone_isomerase"/>
</dbReference>
<dbReference type="SUPFAM" id="SSF54626">
    <property type="entry name" value="Chalcone isomerase"/>
    <property type="match status" value="1"/>
</dbReference>
<dbReference type="RefSeq" id="WP_251349599.1">
    <property type="nucleotide sequence ID" value="NZ_JAMQGR010000002.1"/>
</dbReference>
<organism evidence="3 4">
    <name type="scientific">Janthinobacterium kumbetense</name>
    <dbReference type="NCBI Taxonomy" id="2950280"/>
    <lineage>
        <taxon>Bacteria</taxon>
        <taxon>Pseudomonadati</taxon>
        <taxon>Pseudomonadota</taxon>
        <taxon>Betaproteobacteria</taxon>
        <taxon>Burkholderiales</taxon>
        <taxon>Oxalobacteraceae</taxon>
        <taxon>Janthinobacterium</taxon>
    </lineage>
</organism>
<dbReference type="Pfam" id="PF16036">
    <property type="entry name" value="Chalcone_3"/>
    <property type="match status" value="1"/>
</dbReference>
<dbReference type="InterPro" id="IPR036298">
    <property type="entry name" value="Chalcone_isomerase_sf"/>
</dbReference>
<accession>A0ABT0WPP3</accession>
<protein>
    <submittedName>
        <fullName evidence="3">Chalcone isomerase family protein</fullName>
    </submittedName>
</protein>
<dbReference type="InterPro" id="IPR016088">
    <property type="entry name" value="Chalcone_isomerase_3-sand"/>
</dbReference>
<name>A0ABT0WPP3_9BURK</name>
<evidence type="ECO:0000256" key="1">
    <source>
        <dbReference type="SAM" id="SignalP"/>
    </source>
</evidence>
<evidence type="ECO:0000313" key="4">
    <source>
        <dbReference type="Proteomes" id="UP001202243"/>
    </source>
</evidence>
<evidence type="ECO:0000259" key="2">
    <source>
        <dbReference type="Pfam" id="PF16036"/>
    </source>
</evidence>
<gene>
    <name evidence="3" type="ORF">NCG91_10400</name>
</gene>
<reference evidence="3 4" key="1">
    <citation type="submission" date="2022-06" db="EMBL/GenBank/DDBJ databases">
        <title>Janthinobacterium kumbetensis sp. nov., isolated from spring water in Turkey.</title>
        <authorList>
            <person name="Inan Bektas K."/>
            <person name="Belduz A.A."/>
            <person name="Canakci S."/>
            <person name="Nalcaoglu A."/>
            <person name="Ceylan E."/>
            <person name="Kati H."/>
        </authorList>
    </citation>
    <scope>NUCLEOTIDE SEQUENCE [LARGE SCALE GENOMIC DNA]</scope>
    <source>
        <strain evidence="3 4">GK</strain>
    </source>
</reference>
<dbReference type="GO" id="GO:0016853">
    <property type="term" value="F:isomerase activity"/>
    <property type="evidence" value="ECO:0007669"/>
    <property type="project" value="UniProtKB-KW"/>
</dbReference>
<keyword evidence="4" id="KW-1185">Reference proteome</keyword>
<keyword evidence="3" id="KW-0413">Isomerase</keyword>
<dbReference type="EMBL" id="JAMQGR010000002">
    <property type="protein sequence ID" value="MCM2566010.1"/>
    <property type="molecule type" value="Genomic_DNA"/>
</dbReference>
<proteinExistence type="predicted"/>
<dbReference type="Gene3D" id="3.50.70.10">
    <property type="match status" value="1"/>
</dbReference>
<comment type="caution">
    <text evidence="3">The sequence shown here is derived from an EMBL/GenBank/DDBJ whole genome shotgun (WGS) entry which is preliminary data.</text>
</comment>
<sequence>MQISTSRLGRSLATACLCASLCAAVARPALAVEVGGVKLDDTVQLASRELKLNGAGVRYKVIFKVYTIALYLPEKKTQLADILALPGPRRLEIVMLRDITSDELGQAFMQGLKRSSDQADRTRLLSQTMQFGAMFEMVPGLKKGDILTVDWLPEEGTLCKLNGKQVGDTVPDLAFYNALLKIWIGAHPADTMLRAHLLGDMA</sequence>
<feature type="domain" description="Chalcone isomerase" evidence="2">
    <location>
        <begin position="31"/>
        <end position="199"/>
    </location>
</feature>